<evidence type="ECO:0000259" key="7">
    <source>
        <dbReference type="Pfam" id="PF13505"/>
    </source>
</evidence>
<dbReference type="AlphaFoldDB" id="A0AAV4ZIQ4"/>
<keyword evidence="9" id="KW-1185">Reference proteome</keyword>
<dbReference type="SUPFAM" id="SSF56925">
    <property type="entry name" value="OMPA-like"/>
    <property type="match status" value="1"/>
</dbReference>
<dbReference type="InterPro" id="IPR027385">
    <property type="entry name" value="Beta-barrel_OMP"/>
</dbReference>
<evidence type="ECO:0000256" key="3">
    <source>
        <dbReference type="ARBA" id="ARBA00023136"/>
    </source>
</evidence>
<comment type="subcellular location">
    <subcellularLocation>
        <location evidence="1">Cell outer membrane</location>
    </subcellularLocation>
</comment>
<evidence type="ECO:0000256" key="6">
    <source>
        <dbReference type="SAM" id="SignalP"/>
    </source>
</evidence>
<gene>
    <name evidence="8" type="ORF">BHAOGJBA_1869</name>
</gene>
<protein>
    <recommendedName>
        <fullName evidence="7">Outer membrane protein beta-barrel domain-containing protein</fullName>
    </recommendedName>
</protein>
<reference evidence="8" key="1">
    <citation type="journal article" date="2016" name="Front. Microbiol.">
        <title>Genome Sequence of the Piezophilic, Mesophilic Sulfate-Reducing Bacterium Desulfovibrio indicus J2T.</title>
        <authorList>
            <person name="Cao J."/>
            <person name="Maignien L."/>
            <person name="Shao Z."/>
            <person name="Alain K."/>
            <person name="Jebbar M."/>
        </authorList>
    </citation>
    <scope>NUCLEOTIDE SEQUENCE</scope>
    <source>
        <strain evidence="8">DSM 16372</strain>
    </source>
</reference>
<dbReference type="EMBL" id="BPQO01000006">
    <property type="protein sequence ID" value="GJD88355.1"/>
    <property type="molecule type" value="Genomic_DNA"/>
</dbReference>
<evidence type="ECO:0000256" key="1">
    <source>
        <dbReference type="ARBA" id="ARBA00004442"/>
    </source>
</evidence>
<dbReference type="GO" id="GO:0009279">
    <property type="term" value="C:cell outer membrane"/>
    <property type="evidence" value="ECO:0007669"/>
    <property type="project" value="UniProtKB-SubCell"/>
</dbReference>
<evidence type="ECO:0000313" key="9">
    <source>
        <dbReference type="Proteomes" id="UP001055247"/>
    </source>
</evidence>
<name>A0AAV4ZIQ4_9HYPH</name>
<organism evidence="8 9">
    <name type="scientific">Methylobacterium hispanicum</name>
    <dbReference type="NCBI Taxonomy" id="270350"/>
    <lineage>
        <taxon>Bacteria</taxon>
        <taxon>Pseudomonadati</taxon>
        <taxon>Pseudomonadota</taxon>
        <taxon>Alphaproteobacteria</taxon>
        <taxon>Hyphomicrobiales</taxon>
        <taxon>Methylobacteriaceae</taxon>
        <taxon>Methylobacterium</taxon>
    </lineage>
</organism>
<comment type="similarity">
    <text evidence="5">Belongs to the Omp25/RopB family.</text>
</comment>
<feature type="chain" id="PRO_5043842626" description="Outer membrane protein beta-barrel domain-containing protein" evidence="6">
    <location>
        <begin position="22"/>
        <end position="279"/>
    </location>
</feature>
<evidence type="ECO:0000313" key="8">
    <source>
        <dbReference type="EMBL" id="GJD88355.1"/>
    </source>
</evidence>
<feature type="domain" description="Outer membrane protein beta-barrel" evidence="7">
    <location>
        <begin position="46"/>
        <end position="279"/>
    </location>
</feature>
<dbReference type="Proteomes" id="UP001055247">
    <property type="component" value="Unassembled WGS sequence"/>
</dbReference>
<dbReference type="Gene3D" id="2.40.160.20">
    <property type="match status" value="1"/>
</dbReference>
<sequence length="279" mass="29975">MRNRSLAMLALLGLTAADARAADLGYDYLRGSEYDEPAVVTTALIDWSGVYAGGHVGWSTTNFGFKNAGRTEIAHILRQTLVEKEFGVSTWNQLTDKRRSGLSYGGFGGFNVQYGDVVFGVEGDYTSLNQKAYAADSVSRYMQGSTGLYYSVTANTTSRVALTDYGTLRARIGYAFGPLLPFVTGGLALGRAVVGNEVSVFTGEYTDLARQARVGGSGWQTTANHGEKYAAGAALGAGIDYAITSNVFLRAEYQYILFGKFGDHLMNVNTVRSAVAVKF</sequence>
<evidence type="ECO:0000256" key="4">
    <source>
        <dbReference type="ARBA" id="ARBA00023237"/>
    </source>
</evidence>
<comment type="caution">
    <text evidence="8">The sequence shown here is derived from an EMBL/GenBank/DDBJ whole genome shotgun (WGS) entry which is preliminary data.</text>
</comment>
<dbReference type="Pfam" id="PF13505">
    <property type="entry name" value="OMP_b-brl"/>
    <property type="match status" value="1"/>
</dbReference>
<proteinExistence type="inferred from homology"/>
<keyword evidence="3" id="KW-0472">Membrane</keyword>
<dbReference type="RefSeq" id="WP_082773245.1">
    <property type="nucleotide sequence ID" value="NZ_BPQO01000006.1"/>
</dbReference>
<keyword evidence="2 6" id="KW-0732">Signal</keyword>
<keyword evidence="4" id="KW-0998">Cell outer membrane</keyword>
<accession>A0AAV4ZIQ4</accession>
<dbReference type="InterPro" id="IPR051692">
    <property type="entry name" value="OMP-like"/>
</dbReference>
<evidence type="ECO:0000256" key="2">
    <source>
        <dbReference type="ARBA" id="ARBA00022729"/>
    </source>
</evidence>
<reference evidence="8" key="2">
    <citation type="submission" date="2021-08" db="EMBL/GenBank/DDBJ databases">
        <authorList>
            <person name="Tani A."/>
            <person name="Ola A."/>
            <person name="Ogura Y."/>
            <person name="Katsura K."/>
            <person name="Hayashi T."/>
        </authorList>
    </citation>
    <scope>NUCLEOTIDE SEQUENCE</scope>
    <source>
        <strain evidence="8">DSM 16372</strain>
    </source>
</reference>
<dbReference type="InterPro" id="IPR011250">
    <property type="entry name" value="OMP/PagP_B-barrel"/>
</dbReference>
<evidence type="ECO:0000256" key="5">
    <source>
        <dbReference type="ARBA" id="ARBA00038306"/>
    </source>
</evidence>
<dbReference type="PANTHER" id="PTHR34001">
    <property type="entry name" value="BLL7405 PROTEIN"/>
    <property type="match status" value="1"/>
</dbReference>
<dbReference type="PANTHER" id="PTHR34001:SF3">
    <property type="entry name" value="BLL7405 PROTEIN"/>
    <property type="match status" value="1"/>
</dbReference>
<feature type="signal peptide" evidence="6">
    <location>
        <begin position="1"/>
        <end position="21"/>
    </location>
</feature>